<evidence type="ECO:0000313" key="1">
    <source>
        <dbReference type="EMBL" id="KAF8479618.1"/>
    </source>
</evidence>
<protein>
    <submittedName>
        <fullName evidence="1">Uncharacterized protein</fullName>
    </submittedName>
</protein>
<gene>
    <name evidence="1" type="ORF">DFH94DRAFT_490202</name>
</gene>
<evidence type="ECO:0000313" key="2">
    <source>
        <dbReference type="Proteomes" id="UP000759537"/>
    </source>
</evidence>
<dbReference type="AlphaFoldDB" id="A0A9P5MV64"/>
<comment type="caution">
    <text evidence="1">The sequence shown here is derived from an EMBL/GenBank/DDBJ whole genome shotgun (WGS) entry which is preliminary data.</text>
</comment>
<dbReference type="EMBL" id="WHVB01000009">
    <property type="protein sequence ID" value="KAF8479618.1"/>
    <property type="molecule type" value="Genomic_DNA"/>
</dbReference>
<sequence length="222" mass="25045">MKLNEEANFFLSLRPSIFPFFVYVVFFTSAWKVGWVECLVGCGVGKKRNLGQLIFVQALRLALPPFRNGEIESHMIQIPCCTGFSRQAQSGGVGGHRTGQPREPALTVSLRGGRRSLQALMISQLQTMPTAFKIFPSTRKVSERTHPLLSTFPMGLFTSHTARIPLGINYTYNYSENTRWTARSRDWVFASICHLWKVEGTNDSETVPIVVKDGHGVPMWRH</sequence>
<accession>A0A9P5MV64</accession>
<proteinExistence type="predicted"/>
<keyword evidence="2" id="KW-1185">Reference proteome</keyword>
<dbReference type="Proteomes" id="UP000759537">
    <property type="component" value="Unassembled WGS sequence"/>
</dbReference>
<reference evidence="1" key="1">
    <citation type="submission" date="2019-10" db="EMBL/GenBank/DDBJ databases">
        <authorList>
            <consortium name="DOE Joint Genome Institute"/>
            <person name="Kuo A."/>
            <person name="Miyauchi S."/>
            <person name="Kiss E."/>
            <person name="Drula E."/>
            <person name="Kohler A."/>
            <person name="Sanchez-Garcia M."/>
            <person name="Andreopoulos B."/>
            <person name="Barry K.W."/>
            <person name="Bonito G."/>
            <person name="Buee M."/>
            <person name="Carver A."/>
            <person name="Chen C."/>
            <person name="Cichocki N."/>
            <person name="Clum A."/>
            <person name="Culley D."/>
            <person name="Crous P.W."/>
            <person name="Fauchery L."/>
            <person name="Girlanda M."/>
            <person name="Hayes R."/>
            <person name="Keri Z."/>
            <person name="LaButti K."/>
            <person name="Lipzen A."/>
            <person name="Lombard V."/>
            <person name="Magnuson J."/>
            <person name="Maillard F."/>
            <person name="Morin E."/>
            <person name="Murat C."/>
            <person name="Nolan M."/>
            <person name="Ohm R."/>
            <person name="Pangilinan J."/>
            <person name="Pereira M."/>
            <person name="Perotto S."/>
            <person name="Peter M."/>
            <person name="Riley R."/>
            <person name="Sitrit Y."/>
            <person name="Stielow B."/>
            <person name="Szollosi G."/>
            <person name="Zifcakova L."/>
            <person name="Stursova M."/>
            <person name="Spatafora J.W."/>
            <person name="Tedersoo L."/>
            <person name="Vaario L.-M."/>
            <person name="Yamada A."/>
            <person name="Yan M."/>
            <person name="Wang P."/>
            <person name="Xu J."/>
            <person name="Bruns T."/>
            <person name="Baldrian P."/>
            <person name="Vilgalys R."/>
            <person name="Henrissat B."/>
            <person name="Grigoriev I.V."/>
            <person name="Hibbett D."/>
            <person name="Nagy L.G."/>
            <person name="Martin F.M."/>
        </authorList>
    </citation>
    <scope>NUCLEOTIDE SEQUENCE</scope>
    <source>
        <strain evidence="1">Prilba</strain>
    </source>
</reference>
<organism evidence="1 2">
    <name type="scientific">Russula ochroleuca</name>
    <dbReference type="NCBI Taxonomy" id="152965"/>
    <lineage>
        <taxon>Eukaryota</taxon>
        <taxon>Fungi</taxon>
        <taxon>Dikarya</taxon>
        <taxon>Basidiomycota</taxon>
        <taxon>Agaricomycotina</taxon>
        <taxon>Agaricomycetes</taxon>
        <taxon>Russulales</taxon>
        <taxon>Russulaceae</taxon>
        <taxon>Russula</taxon>
    </lineage>
</organism>
<reference evidence="1" key="2">
    <citation type="journal article" date="2020" name="Nat. Commun.">
        <title>Large-scale genome sequencing of mycorrhizal fungi provides insights into the early evolution of symbiotic traits.</title>
        <authorList>
            <person name="Miyauchi S."/>
            <person name="Kiss E."/>
            <person name="Kuo A."/>
            <person name="Drula E."/>
            <person name="Kohler A."/>
            <person name="Sanchez-Garcia M."/>
            <person name="Morin E."/>
            <person name="Andreopoulos B."/>
            <person name="Barry K.W."/>
            <person name="Bonito G."/>
            <person name="Buee M."/>
            <person name="Carver A."/>
            <person name="Chen C."/>
            <person name="Cichocki N."/>
            <person name="Clum A."/>
            <person name="Culley D."/>
            <person name="Crous P.W."/>
            <person name="Fauchery L."/>
            <person name="Girlanda M."/>
            <person name="Hayes R.D."/>
            <person name="Keri Z."/>
            <person name="LaButti K."/>
            <person name="Lipzen A."/>
            <person name="Lombard V."/>
            <person name="Magnuson J."/>
            <person name="Maillard F."/>
            <person name="Murat C."/>
            <person name="Nolan M."/>
            <person name="Ohm R.A."/>
            <person name="Pangilinan J."/>
            <person name="Pereira M.F."/>
            <person name="Perotto S."/>
            <person name="Peter M."/>
            <person name="Pfister S."/>
            <person name="Riley R."/>
            <person name="Sitrit Y."/>
            <person name="Stielow J.B."/>
            <person name="Szollosi G."/>
            <person name="Zifcakova L."/>
            <person name="Stursova M."/>
            <person name="Spatafora J.W."/>
            <person name="Tedersoo L."/>
            <person name="Vaario L.M."/>
            <person name="Yamada A."/>
            <person name="Yan M."/>
            <person name="Wang P."/>
            <person name="Xu J."/>
            <person name="Bruns T."/>
            <person name="Baldrian P."/>
            <person name="Vilgalys R."/>
            <person name="Dunand C."/>
            <person name="Henrissat B."/>
            <person name="Grigoriev I.V."/>
            <person name="Hibbett D."/>
            <person name="Nagy L.G."/>
            <person name="Martin F.M."/>
        </authorList>
    </citation>
    <scope>NUCLEOTIDE SEQUENCE</scope>
    <source>
        <strain evidence="1">Prilba</strain>
    </source>
</reference>
<name>A0A9P5MV64_9AGAM</name>